<protein>
    <submittedName>
        <fullName evidence="1">CLUMA_CG018321, isoform A</fullName>
    </submittedName>
</protein>
<dbReference type="EMBL" id="CVRI01000064">
    <property type="protein sequence ID" value="CRL05551.1"/>
    <property type="molecule type" value="Genomic_DNA"/>
</dbReference>
<dbReference type="AlphaFoldDB" id="A0A1J1IZH9"/>
<evidence type="ECO:0000313" key="1">
    <source>
        <dbReference type="EMBL" id="CRL05551.1"/>
    </source>
</evidence>
<name>A0A1J1IZH9_9DIPT</name>
<accession>A0A1J1IZH9</accession>
<organism evidence="1 2">
    <name type="scientific">Clunio marinus</name>
    <dbReference type="NCBI Taxonomy" id="568069"/>
    <lineage>
        <taxon>Eukaryota</taxon>
        <taxon>Metazoa</taxon>
        <taxon>Ecdysozoa</taxon>
        <taxon>Arthropoda</taxon>
        <taxon>Hexapoda</taxon>
        <taxon>Insecta</taxon>
        <taxon>Pterygota</taxon>
        <taxon>Neoptera</taxon>
        <taxon>Endopterygota</taxon>
        <taxon>Diptera</taxon>
        <taxon>Nematocera</taxon>
        <taxon>Chironomoidea</taxon>
        <taxon>Chironomidae</taxon>
        <taxon>Clunio</taxon>
    </lineage>
</organism>
<gene>
    <name evidence="1" type="ORF">CLUMA_CG018321</name>
</gene>
<proteinExistence type="predicted"/>
<dbReference type="Proteomes" id="UP000183832">
    <property type="component" value="Unassembled WGS sequence"/>
</dbReference>
<evidence type="ECO:0000313" key="2">
    <source>
        <dbReference type="Proteomes" id="UP000183832"/>
    </source>
</evidence>
<reference evidence="1 2" key="1">
    <citation type="submission" date="2015-04" db="EMBL/GenBank/DDBJ databases">
        <authorList>
            <person name="Syromyatnikov M.Y."/>
            <person name="Popov V.N."/>
        </authorList>
    </citation>
    <scope>NUCLEOTIDE SEQUENCE [LARGE SCALE GENOMIC DNA]</scope>
</reference>
<sequence length="147" mass="17082">MCFQSNEHLKIMFLNRSQFQCEGLFLMSTNQELQVSQAEYRHNTAHVLGIFENSPGRLAGKSAYLLISFNLSSSHSKRQIYMSNDLYMLVKVSQIMYSKFSHQPALDGFFFVSFLICHLEHLDKTFLSTFDEILKIITEVYSYNPNT</sequence>
<keyword evidence="2" id="KW-1185">Reference proteome</keyword>